<evidence type="ECO:0000313" key="2">
    <source>
        <dbReference type="Proteomes" id="UP000724584"/>
    </source>
</evidence>
<evidence type="ECO:0000313" key="1">
    <source>
        <dbReference type="EMBL" id="KAH6617430.1"/>
    </source>
</evidence>
<dbReference type="Proteomes" id="UP000724584">
    <property type="component" value="Unassembled WGS sequence"/>
</dbReference>
<keyword evidence="2" id="KW-1185">Reference proteome</keyword>
<gene>
    <name evidence="1" type="ORF">F5144DRAFT_586428</name>
</gene>
<dbReference type="EMBL" id="JAGIZQ010000007">
    <property type="protein sequence ID" value="KAH6617430.1"/>
    <property type="molecule type" value="Genomic_DNA"/>
</dbReference>
<accession>A0ACB7NYZ4</accession>
<proteinExistence type="predicted"/>
<comment type="caution">
    <text evidence="1">The sequence shown here is derived from an EMBL/GenBank/DDBJ whole genome shotgun (WGS) entry which is preliminary data.</text>
</comment>
<sequence>MSAVLLPDSRITSMVMGNDIFAYAQAYDGDLYQFVGAVEDGVAYYGQRRKSGVIIERLRGSKPGPNAPKLFTPLAAVSFVDELNKPMAEKFVFYLDDNNILHDQYYNSSTNNEFQHGTLSNLKIQCAHYSSLAAVTIKGDVVNHMCLFYQTPDKDASVKMVSFAGWHRTWEHGKANLRDPPLYGTSLTAVPPRPGYLGRGGSDDSNKGQPIYYLQMDNNAVGSGQGTSEPLPLSGYDNDGKPVAFPPHTSLTAVDNGSQLHLIYKSHSGKVKVIRLDPNQGLQVPELFFHDLNVAPRSYISACLAPNTGINTSIVLFYQVLDEVSRKVQMTARVVSRPAAAASGTQWNVSDKEILGV</sequence>
<organism evidence="1 2">
    <name type="scientific">Chaetomium tenue</name>
    <dbReference type="NCBI Taxonomy" id="1854479"/>
    <lineage>
        <taxon>Eukaryota</taxon>
        <taxon>Fungi</taxon>
        <taxon>Dikarya</taxon>
        <taxon>Ascomycota</taxon>
        <taxon>Pezizomycotina</taxon>
        <taxon>Sordariomycetes</taxon>
        <taxon>Sordariomycetidae</taxon>
        <taxon>Sordariales</taxon>
        <taxon>Chaetomiaceae</taxon>
        <taxon>Chaetomium</taxon>
    </lineage>
</organism>
<reference evidence="1 2" key="1">
    <citation type="journal article" date="2021" name="Nat. Commun.">
        <title>Genetic determinants of endophytism in the Arabidopsis root mycobiome.</title>
        <authorList>
            <person name="Mesny F."/>
            <person name="Miyauchi S."/>
            <person name="Thiergart T."/>
            <person name="Pickel B."/>
            <person name="Atanasova L."/>
            <person name="Karlsson M."/>
            <person name="Huettel B."/>
            <person name="Barry K.W."/>
            <person name="Haridas S."/>
            <person name="Chen C."/>
            <person name="Bauer D."/>
            <person name="Andreopoulos W."/>
            <person name="Pangilinan J."/>
            <person name="LaButti K."/>
            <person name="Riley R."/>
            <person name="Lipzen A."/>
            <person name="Clum A."/>
            <person name="Drula E."/>
            <person name="Henrissat B."/>
            <person name="Kohler A."/>
            <person name="Grigoriev I.V."/>
            <person name="Martin F.M."/>
            <person name="Hacquard S."/>
        </authorList>
    </citation>
    <scope>NUCLEOTIDE SEQUENCE [LARGE SCALE GENOMIC DNA]</scope>
    <source>
        <strain evidence="1 2">MPI-SDFR-AT-0079</strain>
    </source>
</reference>
<name>A0ACB7NYZ4_9PEZI</name>
<protein>
    <submittedName>
        <fullName evidence="1">Uncharacterized protein</fullName>
    </submittedName>
</protein>